<protein>
    <recommendedName>
        <fullName evidence="8">RNA-binding S4 domain-containing protein</fullName>
    </recommendedName>
</protein>
<dbReference type="EMBL" id="JAQQWL010000013">
    <property type="protein sequence ID" value="KAK8042803.1"/>
    <property type="molecule type" value="Genomic_DNA"/>
</dbReference>
<sequence length="429" mass="48453">MPRAAQRRLHVLNRPKLRQSWSKYNLYNLWRTRDPKIGLADAETFFQQKWRAKGVLRSYHGEHIKERDWERMFSRRLLSVADMNPRYMAANDGSEMAAGRGSGQDMITPYMNMTFAPMERRLDIAIFRAMFASSARQARHFVVHGKVKVNGKVMPFPAYKLNPGDMFQVEPDSVLFATGQPKKKGGSGPRKASKAPEDNSEAEPAAEGAEAAEAAEASEVPEQDPETTDKPEAPKTDMKPTKFAIMDLSKQVKTILTRDRDLSALQKQNLRSFLKRAKSLLAKAGRSTATPTDIIDELNKTIKELNLSDDSAKAALTESSSSEQADVSSRPPPRSIEDLNAEELKALQRLIKEDEENPADPTKPYHTPWKPRDYMSPFAFIPRYLEVNQNVCSAVYLRHPVARNGAAEVPTPFGYGVNQLAFNWYLRRR</sequence>
<reference evidence="9 10" key="1">
    <citation type="submission" date="2023-01" db="EMBL/GenBank/DDBJ databases">
        <title>Analysis of 21 Apiospora genomes using comparative genomics revels a genus with tremendous synthesis potential of carbohydrate active enzymes and secondary metabolites.</title>
        <authorList>
            <person name="Sorensen T."/>
        </authorList>
    </citation>
    <scope>NUCLEOTIDE SEQUENCE [LARGE SCALE GENOMIC DNA]</scope>
    <source>
        <strain evidence="9 10">CBS 135458</strain>
    </source>
</reference>
<evidence type="ECO:0000256" key="2">
    <source>
        <dbReference type="ARBA" id="ARBA00022730"/>
    </source>
</evidence>
<dbReference type="RefSeq" id="XP_066709656.1">
    <property type="nucleotide sequence ID" value="XM_066864695.1"/>
</dbReference>
<evidence type="ECO:0000256" key="5">
    <source>
        <dbReference type="ARBA" id="ARBA00023274"/>
    </source>
</evidence>
<dbReference type="InterPro" id="IPR018079">
    <property type="entry name" value="Ribosomal_uS4_CS"/>
</dbReference>
<accession>A0ABR1T8A1</accession>
<dbReference type="SUPFAM" id="SSF55174">
    <property type="entry name" value="Alpha-L RNA-binding motif"/>
    <property type="match status" value="1"/>
</dbReference>
<keyword evidence="2 6" id="KW-0699">rRNA-binding</keyword>
<dbReference type="InterPro" id="IPR022801">
    <property type="entry name" value="Ribosomal_uS4"/>
</dbReference>
<evidence type="ECO:0000256" key="7">
    <source>
        <dbReference type="SAM" id="MobiDB-lite"/>
    </source>
</evidence>
<comment type="caution">
    <text evidence="9">The sequence shown here is derived from an EMBL/GenBank/DDBJ whole genome shotgun (WGS) entry which is preliminary data.</text>
</comment>
<organism evidence="9 10">
    <name type="scientific">Apiospora phragmitis</name>
    <dbReference type="NCBI Taxonomy" id="2905665"/>
    <lineage>
        <taxon>Eukaryota</taxon>
        <taxon>Fungi</taxon>
        <taxon>Dikarya</taxon>
        <taxon>Ascomycota</taxon>
        <taxon>Pezizomycotina</taxon>
        <taxon>Sordariomycetes</taxon>
        <taxon>Xylariomycetidae</taxon>
        <taxon>Amphisphaeriales</taxon>
        <taxon>Apiosporaceae</taxon>
        <taxon>Apiospora</taxon>
    </lineage>
</organism>
<feature type="region of interest" description="Disordered" evidence="7">
    <location>
        <begin position="313"/>
        <end position="338"/>
    </location>
</feature>
<evidence type="ECO:0000256" key="3">
    <source>
        <dbReference type="ARBA" id="ARBA00022884"/>
    </source>
</evidence>
<dbReference type="PANTHER" id="PTHR11831:SF4">
    <property type="entry name" value="SMALL RIBOSOMAL SUBUNIT PROTEIN US4M"/>
    <property type="match status" value="1"/>
</dbReference>
<feature type="domain" description="RNA-binding S4" evidence="8">
    <location>
        <begin position="120"/>
        <end position="180"/>
    </location>
</feature>
<keyword evidence="3 6" id="KW-0694">RNA-binding</keyword>
<dbReference type="PANTHER" id="PTHR11831">
    <property type="entry name" value="30S 40S RIBOSOMAL PROTEIN"/>
    <property type="match status" value="1"/>
</dbReference>
<dbReference type="GeneID" id="92097758"/>
<dbReference type="SMART" id="SM00363">
    <property type="entry name" value="S4"/>
    <property type="match status" value="1"/>
</dbReference>
<feature type="region of interest" description="Disordered" evidence="7">
    <location>
        <begin position="177"/>
        <end position="242"/>
    </location>
</feature>
<dbReference type="PROSITE" id="PS50889">
    <property type="entry name" value="S4"/>
    <property type="match status" value="1"/>
</dbReference>
<dbReference type="CDD" id="cd00165">
    <property type="entry name" value="S4"/>
    <property type="match status" value="1"/>
</dbReference>
<proteinExistence type="inferred from homology"/>
<feature type="compositionally biased region" description="Low complexity" evidence="7">
    <location>
        <begin position="202"/>
        <end position="218"/>
    </location>
</feature>
<feature type="compositionally biased region" description="Basic and acidic residues" evidence="7">
    <location>
        <begin position="227"/>
        <end position="240"/>
    </location>
</feature>
<comment type="similarity">
    <text evidence="1">Belongs to the universal ribosomal protein uS4 family.</text>
</comment>
<evidence type="ECO:0000256" key="6">
    <source>
        <dbReference type="PROSITE-ProRule" id="PRU00182"/>
    </source>
</evidence>
<keyword evidence="5" id="KW-0687">Ribonucleoprotein</keyword>
<keyword evidence="4" id="KW-0689">Ribosomal protein</keyword>
<evidence type="ECO:0000256" key="1">
    <source>
        <dbReference type="ARBA" id="ARBA00007465"/>
    </source>
</evidence>
<dbReference type="PROSITE" id="PS00632">
    <property type="entry name" value="RIBOSOMAL_S4"/>
    <property type="match status" value="1"/>
</dbReference>
<feature type="compositionally biased region" description="Low complexity" evidence="7">
    <location>
        <begin position="319"/>
        <end position="329"/>
    </location>
</feature>
<dbReference type="Proteomes" id="UP001480595">
    <property type="component" value="Unassembled WGS sequence"/>
</dbReference>
<dbReference type="InterPro" id="IPR002942">
    <property type="entry name" value="S4_RNA-bd"/>
</dbReference>
<dbReference type="InterPro" id="IPR036986">
    <property type="entry name" value="S4_RNA-bd_sf"/>
</dbReference>
<name>A0ABR1T8A1_9PEZI</name>
<gene>
    <name evidence="9" type="ORF">PG994_013286</name>
</gene>
<evidence type="ECO:0000313" key="9">
    <source>
        <dbReference type="EMBL" id="KAK8042803.1"/>
    </source>
</evidence>
<evidence type="ECO:0000256" key="4">
    <source>
        <dbReference type="ARBA" id="ARBA00022980"/>
    </source>
</evidence>
<dbReference type="Gene3D" id="3.10.290.10">
    <property type="entry name" value="RNA-binding S4 domain"/>
    <property type="match status" value="1"/>
</dbReference>
<dbReference type="Pfam" id="PF01479">
    <property type="entry name" value="S4"/>
    <property type="match status" value="1"/>
</dbReference>
<evidence type="ECO:0000259" key="8">
    <source>
        <dbReference type="SMART" id="SM00363"/>
    </source>
</evidence>
<evidence type="ECO:0000313" key="10">
    <source>
        <dbReference type="Proteomes" id="UP001480595"/>
    </source>
</evidence>
<keyword evidence="10" id="KW-1185">Reference proteome</keyword>